<evidence type="ECO:0000313" key="2">
    <source>
        <dbReference type="Proteomes" id="UP001283361"/>
    </source>
</evidence>
<protein>
    <submittedName>
        <fullName evidence="1">Uncharacterized protein</fullName>
    </submittedName>
</protein>
<dbReference type="EMBL" id="JAWDGP010005821">
    <property type="protein sequence ID" value="KAK3751402.1"/>
    <property type="molecule type" value="Genomic_DNA"/>
</dbReference>
<name>A0AAE0YMP7_9GAST</name>
<comment type="caution">
    <text evidence="1">The sequence shown here is derived from an EMBL/GenBank/DDBJ whole genome shotgun (WGS) entry which is preliminary data.</text>
</comment>
<dbReference type="Proteomes" id="UP001283361">
    <property type="component" value="Unassembled WGS sequence"/>
</dbReference>
<proteinExistence type="predicted"/>
<sequence length="125" mass="14371">MTTGDARLNQAYTQWPNEMTGTKWSSNFRRYHSHHSQLPQVFGAAAAVLEWLSSFLRLSLLLMANWCTSPDFSLLRALRDLHLINIQPTWDFTVAPSDKLSSSLGDYHDFVTRYLHDVSRGWSVL</sequence>
<gene>
    <name evidence="1" type="ORF">RRG08_008552</name>
</gene>
<dbReference type="AlphaFoldDB" id="A0AAE0YMP7"/>
<accession>A0AAE0YMP7</accession>
<reference evidence="1" key="1">
    <citation type="journal article" date="2023" name="G3 (Bethesda)">
        <title>A reference genome for the long-term kleptoplast-retaining sea slug Elysia crispata morphotype clarki.</title>
        <authorList>
            <person name="Eastman K.E."/>
            <person name="Pendleton A.L."/>
            <person name="Shaikh M.A."/>
            <person name="Suttiyut T."/>
            <person name="Ogas R."/>
            <person name="Tomko P."/>
            <person name="Gavelis G."/>
            <person name="Widhalm J.R."/>
            <person name="Wisecaver J.H."/>
        </authorList>
    </citation>
    <scope>NUCLEOTIDE SEQUENCE</scope>
    <source>
        <strain evidence="1">ECLA1</strain>
    </source>
</reference>
<evidence type="ECO:0000313" key="1">
    <source>
        <dbReference type="EMBL" id="KAK3751402.1"/>
    </source>
</evidence>
<keyword evidence="2" id="KW-1185">Reference proteome</keyword>
<organism evidence="1 2">
    <name type="scientific">Elysia crispata</name>
    <name type="common">lettuce slug</name>
    <dbReference type="NCBI Taxonomy" id="231223"/>
    <lineage>
        <taxon>Eukaryota</taxon>
        <taxon>Metazoa</taxon>
        <taxon>Spiralia</taxon>
        <taxon>Lophotrochozoa</taxon>
        <taxon>Mollusca</taxon>
        <taxon>Gastropoda</taxon>
        <taxon>Heterobranchia</taxon>
        <taxon>Euthyneura</taxon>
        <taxon>Panpulmonata</taxon>
        <taxon>Sacoglossa</taxon>
        <taxon>Placobranchoidea</taxon>
        <taxon>Plakobranchidae</taxon>
        <taxon>Elysia</taxon>
    </lineage>
</organism>